<protein>
    <submittedName>
        <fullName evidence="2">Amine oxidase, flavin-containing</fullName>
    </submittedName>
</protein>
<dbReference type="GO" id="GO:0016491">
    <property type="term" value="F:oxidoreductase activity"/>
    <property type="evidence" value="ECO:0007669"/>
    <property type="project" value="InterPro"/>
</dbReference>
<dbReference type="STRING" id="392484.LP43_1583"/>
<evidence type="ECO:0000313" key="3">
    <source>
        <dbReference type="Proteomes" id="UP000029999"/>
    </source>
</evidence>
<dbReference type="Gene3D" id="3.50.50.60">
    <property type="entry name" value="FAD/NAD(P)-binding domain"/>
    <property type="match status" value="1"/>
</dbReference>
<comment type="caution">
    <text evidence="2">The sequence shown here is derived from an EMBL/GenBank/DDBJ whole genome shotgun (WGS) entry which is preliminary data.</text>
</comment>
<dbReference type="InterPro" id="IPR050464">
    <property type="entry name" value="Zeta_carotene_desat/Oxidored"/>
</dbReference>
<dbReference type="Proteomes" id="UP000029999">
    <property type="component" value="Unassembled WGS sequence"/>
</dbReference>
<gene>
    <name evidence="2" type="ORF">LP43_1583</name>
</gene>
<evidence type="ECO:0000313" key="2">
    <source>
        <dbReference type="EMBL" id="KGM07082.1"/>
    </source>
</evidence>
<dbReference type="SUPFAM" id="SSF51905">
    <property type="entry name" value="FAD/NAD(P)-binding domain"/>
    <property type="match status" value="1"/>
</dbReference>
<organism evidence="2 3">
    <name type="scientific">Methylophaga thiooxydans</name>
    <dbReference type="NCBI Taxonomy" id="392484"/>
    <lineage>
        <taxon>Bacteria</taxon>
        <taxon>Pseudomonadati</taxon>
        <taxon>Pseudomonadota</taxon>
        <taxon>Gammaproteobacteria</taxon>
        <taxon>Thiotrichales</taxon>
        <taxon>Piscirickettsiaceae</taxon>
        <taxon>Methylophaga</taxon>
    </lineage>
</organism>
<accession>A0A0A0BHC0</accession>
<dbReference type="FunFam" id="1.10.405.20:FF:000001">
    <property type="entry name" value="Amine oxidase"/>
    <property type="match status" value="1"/>
</dbReference>
<name>A0A0A0BHC0_9GAMM</name>
<feature type="domain" description="Amine oxidase" evidence="1">
    <location>
        <begin position="10"/>
        <end position="270"/>
    </location>
</feature>
<dbReference type="Gene3D" id="3.30.70.1990">
    <property type="match status" value="1"/>
</dbReference>
<dbReference type="EMBL" id="JRQD01000003">
    <property type="protein sequence ID" value="KGM07082.1"/>
    <property type="molecule type" value="Genomic_DNA"/>
</dbReference>
<sequence length="416" mass="46951">MRIAVVGAGISGLTAAWHLSKQHDVTVFEANDYIGGHTDTHEISVLGKSWEVDTGFIVFNEYNYPNFSALLKQLDVDSVATEMSFSVTNSDSGLEYNATNLNKLFCQRRNLFNPRFYRMLRDLVRFYRQAPALLMEQDNQETLEQYLKKHHYSNIFINDHLIPMACALWSGPSASLMTMPARFLVAFMANHKMLSIAGRPQWRVVKGGSRRYVEKLLEKLPAKVLTSSPVQSINRVYNGVSLRVAGEQLAFDAVVLACHSDQALGMLSEPSQAEMEVLSGIAYQDNHMQLHADETVLPVDYKAWASWNVHVGEALSQRCTVSYHMNTLQGLNAPVEFIVSLNSAERVDPDKVFLERHYSHPVFNEKTIQSQQRWGEISGQQHTYFCGAYWGWGFHEDGVTSALNVVEQIAERASHA</sequence>
<proteinExistence type="predicted"/>
<dbReference type="InterPro" id="IPR002937">
    <property type="entry name" value="Amino_oxidase"/>
</dbReference>
<reference evidence="2 3" key="1">
    <citation type="submission" date="2014-09" db="EMBL/GenBank/DDBJ databases">
        <authorList>
            <person name="Grob C."/>
            <person name="Taubert M."/>
            <person name="Howat A.M."/>
            <person name="Burns O.J."/>
            <person name="Dixon J.L."/>
            <person name="Chen Y."/>
            <person name="Murrell J.C."/>
        </authorList>
    </citation>
    <scope>NUCLEOTIDE SEQUENCE [LARGE SCALE GENOMIC DNA]</scope>
    <source>
        <strain evidence="2">L4</strain>
    </source>
</reference>
<dbReference type="PANTHER" id="PTHR42923:SF17">
    <property type="entry name" value="AMINE OXIDASE DOMAIN-CONTAINING PROTEIN"/>
    <property type="match status" value="1"/>
</dbReference>
<dbReference type="Pfam" id="PF01593">
    <property type="entry name" value="Amino_oxidase"/>
    <property type="match status" value="1"/>
</dbReference>
<dbReference type="Gene3D" id="1.10.405.20">
    <property type="match status" value="1"/>
</dbReference>
<dbReference type="AlphaFoldDB" id="A0A0A0BHC0"/>
<dbReference type="PANTHER" id="PTHR42923">
    <property type="entry name" value="PROTOPORPHYRINOGEN OXIDASE"/>
    <property type="match status" value="1"/>
</dbReference>
<dbReference type="RefSeq" id="WP_036313969.1">
    <property type="nucleotide sequence ID" value="NZ_JRQD01000003.1"/>
</dbReference>
<dbReference type="InterPro" id="IPR036188">
    <property type="entry name" value="FAD/NAD-bd_sf"/>
</dbReference>
<evidence type="ECO:0000259" key="1">
    <source>
        <dbReference type="Pfam" id="PF01593"/>
    </source>
</evidence>